<feature type="domain" description="Cwf19-like protein C-terminal" evidence="3">
    <location>
        <begin position="630"/>
        <end position="733"/>
    </location>
</feature>
<comment type="similarity">
    <text evidence="1">Belongs to the CWF19 family.</text>
</comment>
<dbReference type="InterPro" id="IPR036265">
    <property type="entry name" value="HIT-like_sf"/>
</dbReference>
<dbReference type="InterPro" id="IPR040194">
    <property type="entry name" value="Cwf19-like"/>
</dbReference>
<dbReference type="Gene3D" id="3.30.428.10">
    <property type="entry name" value="HIT-like"/>
    <property type="match status" value="1"/>
</dbReference>
<dbReference type="EMBL" id="MU858105">
    <property type="protein sequence ID" value="KAK4213671.1"/>
    <property type="molecule type" value="Genomic_DNA"/>
</dbReference>
<dbReference type="Pfam" id="PF04677">
    <property type="entry name" value="CwfJ_C_1"/>
    <property type="match status" value="1"/>
</dbReference>
<organism evidence="5 6">
    <name type="scientific">Rhypophila decipiens</name>
    <dbReference type="NCBI Taxonomy" id="261697"/>
    <lineage>
        <taxon>Eukaryota</taxon>
        <taxon>Fungi</taxon>
        <taxon>Dikarya</taxon>
        <taxon>Ascomycota</taxon>
        <taxon>Pezizomycotina</taxon>
        <taxon>Sordariomycetes</taxon>
        <taxon>Sordariomycetidae</taxon>
        <taxon>Sordariales</taxon>
        <taxon>Naviculisporaceae</taxon>
        <taxon>Rhypophila</taxon>
    </lineage>
</organism>
<feature type="compositionally biased region" description="Basic and acidic residues" evidence="2">
    <location>
        <begin position="292"/>
        <end position="311"/>
    </location>
</feature>
<dbReference type="PANTHER" id="PTHR12072">
    <property type="entry name" value="CWF19, CELL CYCLE CONTROL PROTEIN"/>
    <property type="match status" value="1"/>
</dbReference>
<feature type="compositionally biased region" description="Basic and acidic residues" evidence="2">
    <location>
        <begin position="92"/>
        <end position="105"/>
    </location>
</feature>
<dbReference type="Pfam" id="PF04676">
    <property type="entry name" value="CwfJ_C_2"/>
    <property type="match status" value="1"/>
</dbReference>
<dbReference type="AlphaFoldDB" id="A0AAN6Y7K5"/>
<dbReference type="SUPFAM" id="SSF54197">
    <property type="entry name" value="HIT-like"/>
    <property type="match status" value="1"/>
</dbReference>
<feature type="region of interest" description="Disordered" evidence="2">
    <location>
        <begin position="1"/>
        <end position="236"/>
    </location>
</feature>
<feature type="compositionally biased region" description="Basic and acidic residues" evidence="2">
    <location>
        <begin position="191"/>
        <end position="205"/>
    </location>
</feature>
<comment type="caution">
    <text evidence="5">The sequence shown here is derived from an EMBL/GenBank/DDBJ whole genome shotgun (WGS) entry which is preliminary data.</text>
</comment>
<dbReference type="GO" id="GO:0000398">
    <property type="term" value="P:mRNA splicing, via spliceosome"/>
    <property type="evidence" value="ECO:0007669"/>
    <property type="project" value="TreeGrafter"/>
</dbReference>
<evidence type="ECO:0000313" key="5">
    <source>
        <dbReference type="EMBL" id="KAK4213671.1"/>
    </source>
</evidence>
<accession>A0AAN6Y7K5</accession>
<reference evidence="5" key="2">
    <citation type="submission" date="2023-05" db="EMBL/GenBank/DDBJ databases">
        <authorList>
            <consortium name="Lawrence Berkeley National Laboratory"/>
            <person name="Steindorff A."/>
            <person name="Hensen N."/>
            <person name="Bonometti L."/>
            <person name="Westerberg I."/>
            <person name="Brannstrom I.O."/>
            <person name="Guillou S."/>
            <person name="Cros-Aarteil S."/>
            <person name="Calhoun S."/>
            <person name="Haridas S."/>
            <person name="Kuo A."/>
            <person name="Mondo S."/>
            <person name="Pangilinan J."/>
            <person name="Riley R."/>
            <person name="Labutti K."/>
            <person name="Andreopoulos B."/>
            <person name="Lipzen A."/>
            <person name="Chen C."/>
            <person name="Yanf M."/>
            <person name="Daum C."/>
            <person name="Ng V."/>
            <person name="Clum A."/>
            <person name="Ohm R."/>
            <person name="Martin F."/>
            <person name="Silar P."/>
            <person name="Natvig D."/>
            <person name="Lalanne C."/>
            <person name="Gautier V."/>
            <person name="Ament-Velasquez S.L."/>
            <person name="Kruys A."/>
            <person name="Hutchinson M.I."/>
            <person name="Powell A.J."/>
            <person name="Barry K."/>
            <person name="Miller A.N."/>
            <person name="Grigoriev I.V."/>
            <person name="Debuchy R."/>
            <person name="Gladieux P."/>
            <person name="Thoren M.H."/>
            <person name="Johannesson H."/>
        </authorList>
    </citation>
    <scope>NUCLEOTIDE SEQUENCE</scope>
    <source>
        <strain evidence="5">PSN293</strain>
    </source>
</reference>
<dbReference type="InterPro" id="IPR006767">
    <property type="entry name" value="Cwf19-like_C_dom-2"/>
</dbReference>
<evidence type="ECO:0000256" key="2">
    <source>
        <dbReference type="SAM" id="MobiDB-lite"/>
    </source>
</evidence>
<feature type="compositionally biased region" description="Basic and acidic residues" evidence="2">
    <location>
        <begin position="40"/>
        <end position="64"/>
    </location>
</feature>
<dbReference type="Proteomes" id="UP001301769">
    <property type="component" value="Unassembled WGS sequence"/>
</dbReference>
<dbReference type="GO" id="GO:0071014">
    <property type="term" value="C:post-mRNA release spliceosomal complex"/>
    <property type="evidence" value="ECO:0007669"/>
    <property type="project" value="TreeGrafter"/>
</dbReference>
<sequence length="739" mass="85366">MDSLDDFEKALAAEKTERERAQEDEERRRERKHKHRHRDRSSGRDRSRDRDRHRHRDTDKDGERHKSHHHHRSRRDDEPEEDGHRHKRSRHSREDEADHKKDDPRHRHSRSHRDRSREDRRRHERSTKDDKRPDGGDEPEFLKTTDPKEKLPLPDEERPSDEPPPVRDSWMTAPSAIDIDYKHKIPHRSASPKEEPKRVIHERELNVGLSDWVDPKSGNVEATGQPPKREVRYSFGDAGSQWRTTKLKGVYTLAEQTGRTVEDIAVERFGSLEEFDDAREEKNEMDRRKVYGDGYVGKEKPTGELYKERQATTRRPAQIDYDSDRSPSPAPEQGIVIEEAAPVDQSTLNRMRANLMKAKLRKAPEVAKLEEEYNAAMAAFSSGVASSNAVVLDASYNRMLAGHRGEVKAVTNKRGRERGTVEANEDMSIGDMVAEERRTRGQAGGEGRRLAERIAKDGRFDNDLDYMDENAEKLAKRVHKGEASLKNVAVAEYKKLNKVLDSCPLCHHEDKEPPKNQPLAPIISLATRVYMTLPTNPELTGAEGGAVIVPITHRSNLLECDDDEWEEIRNFMKSLTRLYHEQGREVLFYENAAAPQRHMHAAMVVVPIPYDQGDTAPAFFREAMLSADEEWSQHKKIIDTAKRSKEPGIGKQAFRRSIAKEMPYFHVWFNLDGGLGHIVEDSERWPRGDLFAREIIGGMLDCEPDVIKRQGRWTRSDDRIDGFKKRWRKFDWTRVLTEG</sequence>
<keyword evidence="6" id="KW-1185">Reference proteome</keyword>
<dbReference type="InterPro" id="IPR006768">
    <property type="entry name" value="Cwf19-like_C_dom-1"/>
</dbReference>
<protein>
    <submittedName>
        <fullName evidence="5">CwfJ C-terminus 1-domain-containing protein-like protein</fullName>
    </submittedName>
</protein>
<dbReference type="PANTHER" id="PTHR12072:SF5">
    <property type="entry name" value="CWF19-LIKE PROTEIN 2"/>
    <property type="match status" value="1"/>
</dbReference>
<evidence type="ECO:0000259" key="3">
    <source>
        <dbReference type="Pfam" id="PF04676"/>
    </source>
</evidence>
<name>A0AAN6Y7K5_9PEZI</name>
<evidence type="ECO:0000256" key="1">
    <source>
        <dbReference type="ARBA" id="ARBA00006795"/>
    </source>
</evidence>
<feature type="compositionally biased region" description="Basic and acidic residues" evidence="2">
    <location>
        <begin position="115"/>
        <end position="165"/>
    </location>
</feature>
<feature type="domain" description="Cwf19-like C-terminal" evidence="4">
    <location>
        <begin position="492"/>
        <end position="621"/>
    </location>
</feature>
<evidence type="ECO:0000259" key="4">
    <source>
        <dbReference type="Pfam" id="PF04677"/>
    </source>
</evidence>
<proteinExistence type="inferred from homology"/>
<feature type="compositionally biased region" description="Basic residues" evidence="2">
    <location>
        <begin position="29"/>
        <end position="39"/>
    </location>
</feature>
<feature type="region of interest" description="Disordered" evidence="2">
    <location>
        <begin position="292"/>
        <end position="341"/>
    </location>
</feature>
<gene>
    <name evidence="5" type="ORF">QBC37DRAFT_422611</name>
</gene>
<feature type="compositionally biased region" description="Basic and acidic residues" evidence="2">
    <location>
        <begin position="1"/>
        <end position="28"/>
    </location>
</feature>
<evidence type="ECO:0000313" key="6">
    <source>
        <dbReference type="Proteomes" id="UP001301769"/>
    </source>
</evidence>
<reference evidence="5" key="1">
    <citation type="journal article" date="2023" name="Mol. Phylogenet. Evol.">
        <title>Genome-scale phylogeny and comparative genomics of the fungal order Sordariales.</title>
        <authorList>
            <person name="Hensen N."/>
            <person name="Bonometti L."/>
            <person name="Westerberg I."/>
            <person name="Brannstrom I.O."/>
            <person name="Guillou S."/>
            <person name="Cros-Aarteil S."/>
            <person name="Calhoun S."/>
            <person name="Haridas S."/>
            <person name="Kuo A."/>
            <person name="Mondo S."/>
            <person name="Pangilinan J."/>
            <person name="Riley R."/>
            <person name="LaButti K."/>
            <person name="Andreopoulos B."/>
            <person name="Lipzen A."/>
            <person name="Chen C."/>
            <person name="Yan M."/>
            <person name="Daum C."/>
            <person name="Ng V."/>
            <person name="Clum A."/>
            <person name="Steindorff A."/>
            <person name="Ohm R.A."/>
            <person name="Martin F."/>
            <person name="Silar P."/>
            <person name="Natvig D.O."/>
            <person name="Lalanne C."/>
            <person name="Gautier V."/>
            <person name="Ament-Velasquez S.L."/>
            <person name="Kruys A."/>
            <person name="Hutchinson M.I."/>
            <person name="Powell A.J."/>
            <person name="Barry K."/>
            <person name="Miller A.N."/>
            <person name="Grigoriev I.V."/>
            <person name="Debuchy R."/>
            <person name="Gladieux P."/>
            <person name="Hiltunen Thoren M."/>
            <person name="Johannesson H."/>
        </authorList>
    </citation>
    <scope>NUCLEOTIDE SEQUENCE</scope>
    <source>
        <strain evidence="5">PSN293</strain>
    </source>
</reference>